<dbReference type="InterPro" id="IPR011766">
    <property type="entry name" value="TPP_enzyme_TPP-bd"/>
</dbReference>
<dbReference type="Pfam" id="PF00205">
    <property type="entry name" value="TPP_enzyme_M"/>
    <property type="match status" value="1"/>
</dbReference>
<dbReference type="GO" id="GO:0005948">
    <property type="term" value="C:acetolactate synthase complex"/>
    <property type="evidence" value="ECO:0007669"/>
    <property type="project" value="TreeGrafter"/>
</dbReference>
<dbReference type="SUPFAM" id="SSF52518">
    <property type="entry name" value="Thiamin diphosphate-binding fold (THDP-binding)"/>
    <property type="match status" value="2"/>
</dbReference>
<dbReference type="FunFam" id="3.40.50.970:FF:000007">
    <property type="entry name" value="Acetolactate synthase"/>
    <property type="match status" value="1"/>
</dbReference>
<evidence type="ECO:0000259" key="6">
    <source>
        <dbReference type="Pfam" id="PF02776"/>
    </source>
</evidence>
<dbReference type="GO" id="GO:0000287">
    <property type="term" value="F:magnesium ion binding"/>
    <property type="evidence" value="ECO:0007669"/>
    <property type="project" value="InterPro"/>
</dbReference>
<feature type="domain" description="Thiamine pyrophosphate enzyme N-terminal TPP-binding" evidence="6">
    <location>
        <begin position="12"/>
        <end position="126"/>
    </location>
</feature>
<organism evidence="7 8">
    <name type="scientific">Listeria kieliensis</name>
    <dbReference type="NCBI Taxonomy" id="1621700"/>
    <lineage>
        <taxon>Bacteria</taxon>
        <taxon>Bacillati</taxon>
        <taxon>Bacillota</taxon>
        <taxon>Bacilli</taxon>
        <taxon>Bacillales</taxon>
        <taxon>Listeriaceae</taxon>
        <taxon>Listeria</taxon>
    </lineage>
</organism>
<dbReference type="InterPro" id="IPR012782">
    <property type="entry name" value="Acetolactate_synth_catblc"/>
</dbReference>
<keyword evidence="8" id="KW-1185">Reference proteome</keyword>
<dbReference type="PANTHER" id="PTHR18968:SF129">
    <property type="entry name" value="ACETOLACTATE SYNTHASE"/>
    <property type="match status" value="1"/>
</dbReference>
<dbReference type="FunFam" id="3.40.50.1220:FF:000028">
    <property type="entry name" value="Acetolactate synthase, catabolic"/>
    <property type="match status" value="1"/>
</dbReference>
<dbReference type="GO" id="GO:0009097">
    <property type="term" value="P:isoleucine biosynthetic process"/>
    <property type="evidence" value="ECO:0007669"/>
    <property type="project" value="TreeGrafter"/>
</dbReference>
<accession>A0A3D8TWD2</accession>
<dbReference type="InterPro" id="IPR012000">
    <property type="entry name" value="Thiamin_PyroP_enz_cen_dom"/>
</dbReference>
<dbReference type="Pfam" id="PF02776">
    <property type="entry name" value="TPP_enzyme_N"/>
    <property type="match status" value="1"/>
</dbReference>
<dbReference type="GO" id="GO:0050660">
    <property type="term" value="F:flavin adenine dinucleotide binding"/>
    <property type="evidence" value="ECO:0007669"/>
    <property type="project" value="TreeGrafter"/>
</dbReference>
<evidence type="ECO:0000313" key="8">
    <source>
        <dbReference type="Proteomes" id="UP000257055"/>
    </source>
</evidence>
<proteinExistence type="inferred from homology"/>
<dbReference type="NCBIfam" id="NF006378">
    <property type="entry name" value="PRK08617.1"/>
    <property type="match status" value="1"/>
</dbReference>
<dbReference type="GO" id="GO:0034077">
    <property type="term" value="P:butanediol metabolic process"/>
    <property type="evidence" value="ECO:0007669"/>
    <property type="project" value="InterPro"/>
</dbReference>
<dbReference type="GO" id="GO:0030976">
    <property type="term" value="F:thiamine pyrophosphate binding"/>
    <property type="evidence" value="ECO:0007669"/>
    <property type="project" value="InterPro"/>
</dbReference>
<dbReference type="PANTHER" id="PTHR18968">
    <property type="entry name" value="THIAMINE PYROPHOSPHATE ENZYMES"/>
    <property type="match status" value="1"/>
</dbReference>
<dbReference type="InterPro" id="IPR000399">
    <property type="entry name" value="TPP-bd_CS"/>
</dbReference>
<evidence type="ECO:0000256" key="2">
    <source>
        <dbReference type="ARBA" id="ARBA00023052"/>
    </source>
</evidence>
<dbReference type="AlphaFoldDB" id="A0A3D8TWD2"/>
<dbReference type="EMBL" id="LARY01000001">
    <property type="protein sequence ID" value="RDX02354.1"/>
    <property type="molecule type" value="Genomic_DNA"/>
</dbReference>
<dbReference type="SUPFAM" id="SSF52467">
    <property type="entry name" value="DHS-like NAD/FAD-binding domain"/>
    <property type="match status" value="1"/>
</dbReference>
<evidence type="ECO:0000259" key="5">
    <source>
        <dbReference type="Pfam" id="PF02775"/>
    </source>
</evidence>
<evidence type="ECO:0000256" key="1">
    <source>
        <dbReference type="ARBA" id="ARBA00007812"/>
    </source>
</evidence>
<comment type="similarity">
    <text evidence="1 3">Belongs to the TPP enzyme family.</text>
</comment>
<dbReference type="EC" id="2.2.1.6" evidence="7"/>
<dbReference type="NCBIfam" id="TIGR02418">
    <property type="entry name" value="acolac_catab"/>
    <property type="match status" value="1"/>
</dbReference>
<keyword evidence="7" id="KW-0808">Transferase</keyword>
<dbReference type="Pfam" id="PF02775">
    <property type="entry name" value="TPP_enzyme_C"/>
    <property type="match status" value="1"/>
</dbReference>
<dbReference type="InterPro" id="IPR029061">
    <property type="entry name" value="THDP-binding"/>
</dbReference>
<dbReference type="InterPro" id="IPR029035">
    <property type="entry name" value="DHS-like_NAD/FAD-binding_dom"/>
</dbReference>
<protein>
    <submittedName>
        <fullName evidence="7">Acetolactate synthase</fullName>
        <ecNumber evidence="7">2.2.1.6</ecNumber>
    </submittedName>
</protein>
<sequence length="560" mass="61502">MEKKQEQFDDKTGADLVVDSLINQGVTHVFGIPGAKIDKVFDVMEERGPELIVSRHEQNAAFMAAAVGRLTGKPGVVLVTSGPGASNLATGLVTATSEGDPVVAIAGNVGRQDRLKRTHQSMDNAALFKSITKYSEEVVDAKNIPEALSNVFRAAEEPRQGGAFISLPQDIVTEEHVPAKAIRSLARPKTGPATKEQVAKLITRLKKAKLPVLLLGMRASSPEVTASIRRLLQKTSIPVVETFQAAGVISRELESNFFGRVGLFRNQPGDILLSKADLVITVGYDPIEYDPKAWNASSDRTIVHIDDIIAEIDHYYQPVTELVGNISLTIDRINAKFDGLELGEAEQEILRGLHEQLEQRDIPSEPDETNLVHPLSVIESLRSKIDDDVTVTVDVGSHYIWMARHFRSYEPRRLLFSNGMQTLGVALPWGIAAGLVRPGEKVVSISGDGGFLFSAMELETAVRLRIPLVHLIWNDGSYDMVAFQQKMKYGKEAAVRFGGVDFVKYAESFGAKGLRVERPQDLDAVLTEAFQSEGPVIVDIPIDYRENIKLGESLLPDQFY</sequence>
<dbReference type="Proteomes" id="UP000257055">
    <property type="component" value="Unassembled WGS sequence"/>
</dbReference>
<evidence type="ECO:0000256" key="3">
    <source>
        <dbReference type="RuleBase" id="RU362132"/>
    </source>
</evidence>
<keyword evidence="2 3" id="KW-0786">Thiamine pyrophosphate</keyword>
<dbReference type="Gene3D" id="3.40.50.1220">
    <property type="entry name" value="TPP-binding domain"/>
    <property type="match status" value="1"/>
</dbReference>
<gene>
    <name evidence="7" type="ORF">UR08_02220</name>
</gene>
<dbReference type="InterPro" id="IPR012001">
    <property type="entry name" value="Thiamin_PyroP_enz_TPP-bd_dom"/>
</dbReference>
<dbReference type="Gene3D" id="3.40.50.970">
    <property type="match status" value="2"/>
</dbReference>
<feature type="domain" description="Thiamine pyrophosphate enzyme TPP-binding" evidence="5">
    <location>
        <begin position="394"/>
        <end position="540"/>
    </location>
</feature>
<feature type="domain" description="Thiamine pyrophosphate enzyme central" evidence="4">
    <location>
        <begin position="198"/>
        <end position="332"/>
    </location>
</feature>
<reference evidence="8" key="1">
    <citation type="submission" date="2015-04" db="EMBL/GenBank/DDBJ databases">
        <authorList>
            <person name="Schardt J."/>
            <person name="Mueller-Herbst S."/>
            <person name="Scherer S."/>
            <person name="Huptas C."/>
        </authorList>
    </citation>
    <scope>NUCLEOTIDE SEQUENCE [LARGE SCALE GENOMIC DNA]</scope>
    <source>
        <strain evidence="8">Kiel-L1</strain>
    </source>
</reference>
<dbReference type="GO" id="GO:0003984">
    <property type="term" value="F:acetolactate synthase activity"/>
    <property type="evidence" value="ECO:0007669"/>
    <property type="project" value="UniProtKB-EC"/>
</dbReference>
<dbReference type="InterPro" id="IPR045229">
    <property type="entry name" value="TPP_enz"/>
</dbReference>
<comment type="caution">
    <text evidence="7">The sequence shown here is derived from an EMBL/GenBank/DDBJ whole genome shotgun (WGS) entry which is preliminary data.</text>
</comment>
<evidence type="ECO:0000313" key="7">
    <source>
        <dbReference type="EMBL" id="RDX02354.1"/>
    </source>
</evidence>
<dbReference type="GO" id="GO:0009099">
    <property type="term" value="P:L-valine biosynthetic process"/>
    <property type="evidence" value="ECO:0007669"/>
    <property type="project" value="TreeGrafter"/>
</dbReference>
<evidence type="ECO:0000259" key="4">
    <source>
        <dbReference type="Pfam" id="PF00205"/>
    </source>
</evidence>
<dbReference type="PROSITE" id="PS00187">
    <property type="entry name" value="TPP_ENZYMES"/>
    <property type="match status" value="1"/>
</dbReference>
<name>A0A3D8TWD2_9LIST</name>
<dbReference type="CDD" id="cd07035">
    <property type="entry name" value="TPP_PYR_POX_like"/>
    <property type="match status" value="1"/>
</dbReference>
<dbReference type="RefSeq" id="WP_115752032.1">
    <property type="nucleotide sequence ID" value="NZ_LARY01000001.1"/>
</dbReference>